<dbReference type="Gene3D" id="1.10.150.20">
    <property type="entry name" value="5' to 3' exonuclease, C-terminal subdomain"/>
    <property type="match status" value="1"/>
</dbReference>
<sequence>MNLRHTTLGPRACNALADYLGVHTVAELRKALAGYREPFWELMRLPNVGAKTATDILTLLTQHQSTH</sequence>
<protein>
    <submittedName>
        <fullName evidence="1">Uncharacterized protein</fullName>
    </submittedName>
</protein>
<gene>
    <name evidence="1" type="ORF">UFOVP468_31</name>
</gene>
<organism evidence="1">
    <name type="scientific">uncultured Caudovirales phage</name>
    <dbReference type="NCBI Taxonomy" id="2100421"/>
    <lineage>
        <taxon>Viruses</taxon>
        <taxon>Duplodnaviria</taxon>
        <taxon>Heunggongvirae</taxon>
        <taxon>Uroviricota</taxon>
        <taxon>Caudoviricetes</taxon>
        <taxon>Peduoviridae</taxon>
        <taxon>Maltschvirus</taxon>
        <taxon>Maltschvirus maltsch</taxon>
    </lineage>
</organism>
<reference evidence="1" key="1">
    <citation type="submission" date="2020-04" db="EMBL/GenBank/DDBJ databases">
        <authorList>
            <person name="Chiriac C."/>
            <person name="Salcher M."/>
            <person name="Ghai R."/>
            <person name="Kavagutti S V."/>
        </authorList>
    </citation>
    <scope>NUCLEOTIDE SEQUENCE</scope>
</reference>
<evidence type="ECO:0000313" key="1">
    <source>
        <dbReference type="EMBL" id="CAB4144456.1"/>
    </source>
</evidence>
<proteinExistence type="predicted"/>
<dbReference type="EMBL" id="LR796432">
    <property type="protein sequence ID" value="CAB4144456.1"/>
    <property type="molecule type" value="Genomic_DNA"/>
</dbReference>
<dbReference type="SUPFAM" id="SSF47789">
    <property type="entry name" value="C-terminal domain of RNA polymerase alpha subunit"/>
    <property type="match status" value="1"/>
</dbReference>
<name>A0A6J5MHA2_9CAUD</name>
<accession>A0A6J5MHA2</accession>